<evidence type="ECO:0000313" key="3">
    <source>
        <dbReference type="Proteomes" id="UP000037551"/>
    </source>
</evidence>
<dbReference type="AlphaFoldDB" id="A0A0J8G5V8"/>
<keyword evidence="1" id="KW-0812">Transmembrane</keyword>
<proteinExistence type="predicted"/>
<protein>
    <recommendedName>
        <fullName evidence="4">Pilus assembly protein PilO</fullName>
    </recommendedName>
</protein>
<evidence type="ECO:0008006" key="4">
    <source>
        <dbReference type="Google" id="ProtNLM"/>
    </source>
</evidence>
<dbReference type="Proteomes" id="UP000037551">
    <property type="component" value="Unassembled WGS sequence"/>
</dbReference>
<name>A0A0J8G5V8_9PSED</name>
<keyword evidence="1" id="KW-1133">Transmembrane helix</keyword>
<dbReference type="PATRIC" id="fig|1674920.3.peg.4225"/>
<dbReference type="OrthoDB" id="6883787at2"/>
<gene>
    <name evidence="2" type="ORF">ACR52_07040</name>
</gene>
<accession>A0A0J8G5V8</accession>
<organism evidence="2 3">
    <name type="scientific">Pseudomonas fildesensis</name>
    <dbReference type="NCBI Taxonomy" id="1674920"/>
    <lineage>
        <taxon>Bacteria</taxon>
        <taxon>Pseudomonadati</taxon>
        <taxon>Pseudomonadota</taxon>
        <taxon>Gammaproteobacteria</taxon>
        <taxon>Pseudomonadales</taxon>
        <taxon>Pseudomonadaceae</taxon>
        <taxon>Pseudomonas</taxon>
    </lineage>
</organism>
<keyword evidence="1" id="KW-0472">Membrane</keyword>
<evidence type="ECO:0000256" key="1">
    <source>
        <dbReference type="SAM" id="Phobius"/>
    </source>
</evidence>
<feature type="transmembrane region" description="Helical" evidence="1">
    <location>
        <begin position="22"/>
        <end position="44"/>
    </location>
</feature>
<dbReference type="EMBL" id="LFMW01000004">
    <property type="protein sequence ID" value="KMT56128.1"/>
    <property type="molecule type" value="Genomic_DNA"/>
</dbReference>
<comment type="caution">
    <text evidence="2">The sequence shown here is derived from an EMBL/GenBank/DDBJ whole genome shotgun (WGS) entry which is preliminary data.</text>
</comment>
<dbReference type="STRING" id="1674920.ACR52_07040"/>
<sequence length="178" mass="19609">MDALTLYLPRLRWHLLQWQQRLGFWGLLALGVIATALVIEAAVIHPAGITDRQRRQELEAGIAEQPQQVQVTEPAVVEQLPTAADFAPRLEQLLGILTRRGFIIEQTTLAYSAPGDTGLQRLDVDIPLTGPYLLLRETLSDVAKETAVRIESVTLERKEITSGLLSIGLKVSVLGVVE</sequence>
<dbReference type="RefSeq" id="WP_048722289.1">
    <property type="nucleotide sequence ID" value="NZ_LFMW01000004.1"/>
</dbReference>
<keyword evidence="3" id="KW-1185">Reference proteome</keyword>
<evidence type="ECO:0000313" key="2">
    <source>
        <dbReference type="EMBL" id="KMT56128.1"/>
    </source>
</evidence>
<reference evidence="2 3" key="1">
    <citation type="submission" date="2015-06" db="EMBL/GenBank/DDBJ databases">
        <title>Draft genome sequence of an Antarctic Pseudomonas sp. strain KG01 with full potential for biotechnological applications.</title>
        <authorList>
            <person name="Pavlov M.S."/>
            <person name="Lira F."/>
            <person name="Martinez J.L."/>
            <person name="Marshall S.H."/>
        </authorList>
    </citation>
    <scope>NUCLEOTIDE SEQUENCE [LARGE SCALE GENOMIC DNA]</scope>
    <source>
        <strain evidence="2 3">KG01</strain>
    </source>
</reference>